<evidence type="ECO:0000313" key="15">
    <source>
        <dbReference type="Proteomes" id="UP000663832"/>
    </source>
</evidence>
<dbReference type="EC" id="3.1.2.4" evidence="5"/>
<reference evidence="14" key="1">
    <citation type="submission" date="2021-02" db="EMBL/GenBank/DDBJ databases">
        <authorList>
            <person name="Nowell W R."/>
        </authorList>
    </citation>
    <scope>NUCLEOTIDE SEQUENCE</scope>
</reference>
<comment type="subcellular location">
    <subcellularLocation>
        <location evidence="2">Mitochondrion</location>
    </subcellularLocation>
</comment>
<evidence type="ECO:0000256" key="6">
    <source>
        <dbReference type="ARBA" id="ARBA00016714"/>
    </source>
</evidence>
<dbReference type="Proteomes" id="UP000663877">
    <property type="component" value="Unassembled WGS sequence"/>
</dbReference>
<sequence>MFRALTHSCLHQSHRTLVCNLTTSTSPVSDKKAATESNATDDDVKFFHVNRTGIIQLNRPKQLNCMTIAMGRLMSSKLQEWNSDGYTQLIIIKGAGSKAFSAGGDMKGLLAKTIDGERLRRDFFYDGYQTYYLTSVCKVPYVALINGITMGGGCGMSLHGSFQVATEMTTLAMPETSIGFFPDAGGSYFLPRLPNNIGVFLALTGHRLRGLDVVHVGLATHFVQSSRLAHVEQKLATISNANHESVKRVLDENNEAAQLHTPFTLGPHLSLINRIFSLDVKNVESIMQELKSNGSEFALKQHAVLQTKSPTSLKLTFEQLKRGKHLDLKDCLKMEYNIAQHLMKRNDFFEGSRAVLVDKDNKPRWQPTALSDISDHDIARFFEKLPTDEELKLP</sequence>
<comment type="function">
    <text evidence="10">Hydrolyzes 3-hydroxyisobutyryl-CoA (HIBYL-CoA), a saline catabolite. Has high activity toward isobutyryl-CoA. Could be an isobutyryl-CoA dehydrogenase that functions in valine catabolism. Also hydrolyzes 3-hydroxypropanoyl-CoA.</text>
</comment>
<dbReference type="GO" id="GO:0005739">
    <property type="term" value="C:mitochondrion"/>
    <property type="evidence" value="ECO:0007669"/>
    <property type="project" value="UniProtKB-SubCell"/>
</dbReference>
<evidence type="ECO:0000256" key="9">
    <source>
        <dbReference type="ARBA" id="ARBA00023128"/>
    </source>
</evidence>
<evidence type="ECO:0000256" key="4">
    <source>
        <dbReference type="ARBA" id="ARBA00005254"/>
    </source>
</evidence>
<evidence type="ECO:0000259" key="12">
    <source>
        <dbReference type="Pfam" id="PF16113"/>
    </source>
</evidence>
<proteinExistence type="inferred from homology"/>
<dbReference type="AlphaFoldDB" id="A0A814AVU5"/>
<dbReference type="InterPro" id="IPR029045">
    <property type="entry name" value="ClpP/crotonase-like_dom_sf"/>
</dbReference>
<dbReference type="SUPFAM" id="SSF52096">
    <property type="entry name" value="ClpP/crotonase"/>
    <property type="match status" value="1"/>
</dbReference>
<dbReference type="Proteomes" id="UP000663832">
    <property type="component" value="Unassembled WGS sequence"/>
</dbReference>
<dbReference type="Pfam" id="PF16113">
    <property type="entry name" value="ECH_2"/>
    <property type="match status" value="1"/>
</dbReference>
<gene>
    <name evidence="14" type="ORF">BJG266_LOCUS11521</name>
    <name evidence="13" type="ORF">QVE165_LOCUS6582</name>
</gene>
<evidence type="ECO:0000256" key="3">
    <source>
        <dbReference type="ARBA" id="ARBA00005109"/>
    </source>
</evidence>
<evidence type="ECO:0000256" key="2">
    <source>
        <dbReference type="ARBA" id="ARBA00004173"/>
    </source>
</evidence>
<dbReference type="FunFam" id="3.90.226.10:FF:000026">
    <property type="entry name" value="3-hydroxyisobutyryl-CoA hydrolase, mitochondrial"/>
    <property type="match status" value="1"/>
</dbReference>
<comment type="pathway">
    <text evidence="3">Amino-acid degradation; L-valine degradation.</text>
</comment>
<protein>
    <recommendedName>
        <fullName evidence="6">3-hydroxyisobutyryl-CoA hydrolase, mitochondrial</fullName>
        <ecNumber evidence="5">3.1.2.4</ecNumber>
    </recommendedName>
    <alternativeName>
        <fullName evidence="11">3-hydroxyisobutyryl-coenzyme A hydrolase</fullName>
    </alternativeName>
</protein>
<evidence type="ECO:0000256" key="7">
    <source>
        <dbReference type="ARBA" id="ARBA00022456"/>
    </source>
</evidence>
<comment type="caution">
    <text evidence="14">The sequence shown here is derived from an EMBL/GenBank/DDBJ whole genome shotgun (WGS) entry which is preliminary data.</text>
</comment>
<dbReference type="InterPro" id="IPR045004">
    <property type="entry name" value="ECH_dom"/>
</dbReference>
<comment type="similarity">
    <text evidence="4">Belongs to the enoyl-CoA hydratase/isomerase family.</text>
</comment>
<feature type="domain" description="Enoyl-CoA hydratase/isomerase" evidence="12">
    <location>
        <begin position="53"/>
        <end position="382"/>
    </location>
</feature>
<evidence type="ECO:0000313" key="16">
    <source>
        <dbReference type="Proteomes" id="UP000663877"/>
    </source>
</evidence>
<dbReference type="EMBL" id="CAJNOI010000042">
    <property type="protein sequence ID" value="CAF0920856.1"/>
    <property type="molecule type" value="Genomic_DNA"/>
</dbReference>
<keyword evidence="7" id="KW-0101">Branched-chain amino acid catabolism</keyword>
<accession>A0A814AVU5</accession>
<dbReference type="CDD" id="cd06558">
    <property type="entry name" value="crotonase-like"/>
    <property type="match status" value="1"/>
</dbReference>
<keyword evidence="9" id="KW-0496">Mitochondrion</keyword>
<evidence type="ECO:0000256" key="10">
    <source>
        <dbReference type="ARBA" id="ARBA00024871"/>
    </source>
</evidence>
<evidence type="ECO:0000313" key="14">
    <source>
        <dbReference type="EMBL" id="CAF0920856.1"/>
    </source>
</evidence>
<name>A0A814AVU5_9BILA</name>
<dbReference type="InterPro" id="IPR032259">
    <property type="entry name" value="HIBYL-CoA-H"/>
</dbReference>
<dbReference type="OrthoDB" id="1737613at2759"/>
<keyword evidence="8" id="KW-0378">Hydrolase</keyword>
<dbReference type="Gene3D" id="3.90.226.10">
    <property type="entry name" value="2-enoyl-CoA Hydratase, Chain A, domain 1"/>
    <property type="match status" value="1"/>
</dbReference>
<evidence type="ECO:0000256" key="8">
    <source>
        <dbReference type="ARBA" id="ARBA00022801"/>
    </source>
</evidence>
<evidence type="ECO:0000256" key="1">
    <source>
        <dbReference type="ARBA" id="ARBA00001709"/>
    </source>
</evidence>
<dbReference type="PANTHER" id="PTHR43176">
    <property type="entry name" value="3-HYDROXYISOBUTYRYL-COA HYDROLASE-RELATED"/>
    <property type="match status" value="1"/>
</dbReference>
<comment type="catalytic activity">
    <reaction evidence="1">
        <text>3-hydroxy-2-methylpropanoyl-CoA + H2O = 3-hydroxy-2-methylpropanoate + CoA + H(+)</text>
        <dbReference type="Rhea" id="RHEA:20888"/>
        <dbReference type="ChEBI" id="CHEBI:11805"/>
        <dbReference type="ChEBI" id="CHEBI:15377"/>
        <dbReference type="ChEBI" id="CHEBI:15378"/>
        <dbReference type="ChEBI" id="CHEBI:57287"/>
        <dbReference type="ChEBI" id="CHEBI:57340"/>
        <dbReference type="EC" id="3.1.2.4"/>
    </reaction>
</comment>
<dbReference type="UniPathway" id="UPA00362"/>
<organism evidence="14 16">
    <name type="scientific">Adineta steineri</name>
    <dbReference type="NCBI Taxonomy" id="433720"/>
    <lineage>
        <taxon>Eukaryota</taxon>
        <taxon>Metazoa</taxon>
        <taxon>Spiralia</taxon>
        <taxon>Gnathifera</taxon>
        <taxon>Rotifera</taxon>
        <taxon>Eurotatoria</taxon>
        <taxon>Bdelloidea</taxon>
        <taxon>Adinetida</taxon>
        <taxon>Adinetidae</taxon>
        <taxon>Adineta</taxon>
    </lineage>
</organism>
<dbReference type="EMBL" id="CAJNOM010000027">
    <property type="protein sequence ID" value="CAF0846086.1"/>
    <property type="molecule type" value="Genomic_DNA"/>
</dbReference>
<dbReference type="GO" id="GO:0006574">
    <property type="term" value="P:L-valine catabolic process"/>
    <property type="evidence" value="ECO:0007669"/>
    <property type="project" value="UniProtKB-UniPathway"/>
</dbReference>
<dbReference type="PANTHER" id="PTHR43176:SF3">
    <property type="entry name" value="3-HYDROXYISOBUTYRYL-COA HYDROLASE, MITOCHONDRIAL"/>
    <property type="match status" value="1"/>
</dbReference>
<keyword evidence="15" id="KW-1185">Reference proteome</keyword>
<evidence type="ECO:0000313" key="13">
    <source>
        <dbReference type="EMBL" id="CAF0846086.1"/>
    </source>
</evidence>
<evidence type="ECO:0000256" key="11">
    <source>
        <dbReference type="ARBA" id="ARBA00031181"/>
    </source>
</evidence>
<evidence type="ECO:0000256" key="5">
    <source>
        <dbReference type="ARBA" id="ARBA00011915"/>
    </source>
</evidence>
<dbReference type="NCBIfam" id="NF004127">
    <property type="entry name" value="PRK05617.1"/>
    <property type="match status" value="1"/>
</dbReference>
<dbReference type="GO" id="GO:0003860">
    <property type="term" value="F:3-hydroxyisobutyryl-CoA hydrolase activity"/>
    <property type="evidence" value="ECO:0007669"/>
    <property type="project" value="UniProtKB-EC"/>
</dbReference>